<dbReference type="AlphaFoldDB" id="A0A0F9DNI1"/>
<sequence length="244" mass="28119">MSELQTLKCYLTQLPATILKLLNIDPPHDKIPEAVQQVLDLYQGIERISINLIDNFGLFEITYLKPQFMIREAQLMLLLSTNNPYTLGVLHQLIYGGFEVEPNGFHLLKAINAAGKTSAFVGRKKDIERYDGGTNSIPKDTDMSTWVQSAQVINTNHLSWMHYLDFENLHKQQQQLKQRTPEDLIEKLLNRTDKWILGNYKQLRKNSLMIIIGDHGRSKLNLEYSGKIAQWREASVPIAIFIRK</sequence>
<dbReference type="InterPro" id="IPR017850">
    <property type="entry name" value="Alkaline_phosphatase_core_sf"/>
</dbReference>
<dbReference type="SUPFAM" id="SSF53649">
    <property type="entry name" value="Alkaline phosphatase-like"/>
    <property type="match status" value="1"/>
</dbReference>
<name>A0A0F9DNI1_9ZZZZ</name>
<reference evidence="1" key="1">
    <citation type="journal article" date="2015" name="Nature">
        <title>Complex archaea that bridge the gap between prokaryotes and eukaryotes.</title>
        <authorList>
            <person name="Spang A."/>
            <person name="Saw J.H."/>
            <person name="Jorgensen S.L."/>
            <person name="Zaremba-Niedzwiedzka K."/>
            <person name="Martijn J."/>
            <person name="Lind A.E."/>
            <person name="van Eijk R."/>
            <person name="Schleper C."/>
            <person name="Guy L."/>
            <person name="Ettema T.J."/>
        </authorList>
    </citation>
    <scope>NUCLEOTIDE SEQUENCE</scope>
</reference>
<protein>
    <recommendedName>
        <fullName evidence="2">Sulfatase N-terminal domain-containing protein</fullName>
    </recommendedName>
</protein>
<dbReference type="Gene3D" id="3.40.720.10">
    <property type="entry name" value="Alkaline Phosphatase, subunit A"/>
    <property type="match status" value="1"/>
</dbReference>
<comment type="caution">
    <text evidence="1">The sequence shown here is derived from an EMBL/GenBank/DDBJ whole genome shotgun (WGS) entry which is preliminary data.</text>
</comment>
<gene>
    <name evidence="1" type="ORF">LCGC14_2176570</name>
</gene>
<proteinExistence type="predicted"/>
<dbReference type="EMBL" id="LAZR01028222">
    <property type="protein sequence ID" value="KKL63293.1"/>
    <property type="molecule type" value="Genomic_DNA"/>
</dbReference>
<evidence type="ECO:0000313" key="1">
    <source>
        <dbReference type="EMBL" id="KKL63293.1"/>
    </source>
</evidence>
<accession>A0A0F9DNI1</accession>
<evidence type="ECO:0008006" key="2">
    <source>
        <dbReference type="Google" id="ProtNLM"/>
    </source>
</evidence>
<organism evidence="1">
    <name type="scientific">marine sediment metagenome</name>
    <dbReference type="NCBI Taxonomy" id="412755"/>
    <lineage>
        <taxon>unclassified sequences</taxon>
        <taxon>metagenomes</taxon>
        <taxon>ecological metagenomes</taxon>
    </lineage>
</organism>